<dbReference type="InterPro" id="IPR036259">
    <property type="entry name" value="MFS_trans_sf"/>
</dbReference>
<dbReference type="PROSITE" id="PS00217">
    <property type="entry name" value="SUGAR_TRANSPORT_2"/>
    <property type="match status" value="1"/>
</dbReference>
<dbReference type="Pfam" id="PF07690">
    <property type="entry name" value="MFS_1"/>
    <property type="match status" value="1"/>
</dbReference>
<organism evidence="10 11">
    <name type="scientific">Pseudarthrobacter defluvii</name>
    <dbReference type="NCBI Taxonomy" id="410837"/>
    <lineage>
        <taxon>Bacteria</taxon>
        <taxon>Bacillati</taxon>
        <taxon>Actinomycetota</taxon>
        <taxon>Actinomycetes</taxon>
        <taxon>Micrococcales</taxon>
        <taxon>Micrococcaceae</taxon>
        <taxon>Pseudarthrobacter</taxon>
    </lineage>
</organism>
<evidence type="ECO:0000259" key="9">
    <source>
        <dbReference type="PROSITE" id="PS50850"/>
    </source>
</evidence>
<keyword evidence="5 8" id="KW-1133">Transmembrane helix</keyword>
<dbReference type="SUPFAM" id="SSF103473">
    <property type="entry name" value="MFS general substrate transporter"/>
    <property type="match status" value="1"/>
</dbReference>
<gene>
    <name evidence="10" type="ORF">J2T22_004033</name>
</gene>
<keyword evidence="6 8" id="KW-0472">Membrane</keyword>
<dbReference type="PANTHER" id="PTHR43045">
    <property type="entry name" value="SHIKIMATE TRANSPORTER"/>
    <property type="match status" value="1"/>
</dbReference>
<feature type="transmembrane region" description="Helical" evidence="8">
    <location>
        <begin position="407"/>
        <end position="427"/>
    </location>
</feature>
<dbReference type="CDD" id="cd17369">
    <property type="entry name" value="MFS_ShiA_like"/>
    <property type="match status" value="1"/>
</dbReference>
<evidence type="ECO:0000313" key="10">
    <source>
        <dbReference type="EMBL" id="MDQ0120823.1"/>
    </source>
</evidence>
<dbReference type="Pfam" id="PF00083">
    <property type="entry name" value="Sugar_tr"/>
    <property type="match status" value="1"/>
</dbReference>
<feature type="region of interest" description="Disordered" evidence="7">
    <location>
        <begin position="1"/>
        <end position="20"/>
    </location>
</feature>
<dbReference type="PANTHER" id="PTHR43045:SF1">
    <property type="entry name" value="SHIKIMATE TRANSPORTER"/>
    <property type="match status" value="1"/>
</dbReference>
<feature type="transmembrane region" description="Helical" evidence="8">
    <location>
        <begin position="160"/>
        <end position="182"/>
    </location>
</feature>
<dbReference type="PROSITE" id="PS50850">
    <property type="entry name" value="MFS"/>
    <property type="match status" value="1"/>
</dbReference>
<keyword evidence="3" id="KW-1003">Cell membrane</keyword>
<dbReference type="InterPro" id="IPR020846">
    <property type="entry name" value="MFS_dom"/>
</dbReference>
<feature type="transmembrane region" description="Helical" evidence="8">
    <location>
        <begin position="373"/>
        <end position="395"/>
    </location>
</feature>
<feature type="domain" description="Major facilitator superfamily (MFS) profile" evidence="9">
    <location>
        <begin position="24"/>
        <end position="433"/>
    </location>
</feature>
<proteinExistence type="predicted"/>
<feature type="transmembrane region" description="Helical" evidence="8">
    <location>
        <begin position="283"/>
        <end position="303"/>
    </location>
</feature>
<comment type="caution">
    <text evidence="10">The sequence shown here is derived from an EMBL/GenBank/DDBJ whole genome shotgun (WGS) entry which is preliminary data.</text>
</comment>
<feature type="compositionally biased region" description="Polar residues" evidence="7">
    <location>
        <begin position="1"/>
        <end position="19"/>
    </location>
</feature>
<reference evidence="10 11" key="1">
    <citation type="submission" date="2023-07" db="EMBL/GenBank/DDBJ databases">
        <title>Sorghum-associated microbial communities from plants grown in Nebraska, USA.</title>
        <authorList>
            <person name="Schachtman D."/>
        </authorList>
    </citation>
    <scope>NUCLEOTIDE SEQUENCE [LARGE SCALE GENOMIC DNA]</scope>
    <source>
        <strain evidence="10 11">DS994</strain>
    </source>
</reference>
<protein>
    <submittedName>
        <fullName evidence="10">MFS family permease</fullName>
    </submittedName>
</protein>
<feature type="transmembrane region" description="Helical" evidence="8">
    <location>
        <begin position="254"/>
        <end position="277"/>
    </location>
</feature>
<dbReference type="InterPro" id="IPR011701">
    <property type="entry name" value="MFS"/>
</dbReference>
<evidence type="ECO:0000256" key="7">
    <source>
        <dbReference type="SAM" id="MobiDB-lite"/>
    </source>
</evidence>
<feature type="transmembrane region" description="Helical" evidence="8">
    <location>
        <begin position="53"/>
        <end position="75"/>
    </location>
</feature>
<feature type="transmembrane region" description="Helical" evidence="8">
    <location>
        <begin position="339"/>
        <end position="361"/>
    </location>
</feature>
<dbReference type="Proteomes" id="UP001226389">
    <property type="component" value="Unassembled WGS sequence"/>
</dbReference>
<dbReference type="InterPro" id="IPR005828">
    <property type="entry name" value="MFS_sugar_transport-like"/>
</dbReference>
<evidence type="ECO:0000256" key="2">
    <source>
        <dbReference type="ARBA" id="ARBA00022448"/>
    </source>
</evidence>
<evidence type="ECO:0000256" key="3">
    <source>
        <dbReference type="ARBA" id="ARBA00022475"/>
    </source>
</evidence>
<feature type="transmembrane region" description="Helical" evidence="8">
    <location>
        <begin position="315"/>
        <end position="333"/>
    </location>
</feature>
<evidence type="ECO:0000313" key="11">
    <source>
        <dbReference type="Proteomes" id="UP001226389"/>
    </source>
</evidence>
<accession>A0ABT9UME4</accession>
<evidence type="ECO:0000256" key="6">
    <source>
        <dbReference type="ARBA" id="ARBA00023136"/>
    </source>
</evidence>
<sequence length="464" mass="48965">MSVQNTAATGRSQPASRPTQPRRAAIAAFMGGSLEYYDFALFAAASALIFPKLFFGGSGAAVIASFATFGVAYIARPVGAVALSHIGDRFGRKRALILTLALMGAATFLIGCLPTYDQIGVFAPVMLVVLRLLQGFSAGGELAGASSLTMEHAPEGKRGFLSSFSLVGVGIGMLLANLVMIPVTALPNEALYSWGWRVPFLLSVIVFAVGLYIRRGLEEPEIFKEAVTTHGARQVKKVPLFEAFRLNWQGILKVATANLFAVVQTVVTVFGLAYGVTQGIDRTTLILVATVGQAVCIPARPVFGLLSDRIGRKPVFIIGALGSGVLVFPYFAALDAGNVPMVFLVNVALTGFAIACADGAYPAFFSEMFSANVRFTGMAVGLQLGIVVSGFSPTLGSALQNGDAKNWLPVALMTVACSLLATVAALLSRETFRTPLPELGITRQMQRRINRDSAAEAAPADTTR</sequence>
<feature type="transmembrane region" description="Helical" evidence="8">
    <location>
        <begin position="24"/>
        <end position="47"/>
    </location>
</feature>
<name>A0ABT9UME4_9MICC</name>
<dbReference type="EMBL" id="JAUSSY010000019">
    <property type="protein sequence ID" value="MDQ0120823.1"/>
    <property type="molecule type" value="Genomic_DNA"/>
</dbReference>
<keyword evidence="4 8" id="KW-0812">Transmembrane</keyword>
<evidence type="ECO:0000256" key="4">
    <source>
        <dbReference type="ARBA" id="ARBA00022692"/>
    </source>
</evidence>
<evidence type="ECO:0000256" key="5">
    <source>
        <dbReference type="ARBA" id="ARBA00022989"/>
    </source>
</evidence>
<dbReference type="RefSeq" id="WP_307493103.1">
    <property type="nucleotide sequence ID" value="NZ_JAUSSY010000019.1"/>
</dbReference>
<keyword evidence="11" id="KW-1185">Reference proteome</keyword>
<dbReference type="Gene3D" id="1.20.1250.20">
    <property type="entry name" value="MFS general substrate transporter like domains"/>
    <property type="match status" value="1"/>
</dbReference>
<feature type="transmembrane region" description="Helical" evidence="8">
    <location>
        <begin position="95"/>
        <end position="116"/>
    </location>
</feature>
<evidence type="ECO:0000256" key="1">
    <source>
        <dbReference type="ARBA" id="ARBA00004651"/>
    </source>
</evidence>
<keyword evidence="2" id="KW-0813">Transport</keyword>
<dbReference type="InterPro" id="IPR005829">
    <property type="entry name" value="Sugar_transporter_CS"/>
</dbReference>
<comment type="subcellular location">
    <subcellularLocation>
        <location evidence="1">Cell membrane</location>
        <topology evidence="1">Multi-pass membrane protein</topology>
    </subcellularLocation>
</comment>
<feature type="transmembrane region" description="Helical" evidence="8">
    <location>
        <begin position="194"/>
        <end position="213"/>
    </location>
</feature>
<evidence type="ECO:0000256" key="8">
    <source>
        <dbReference type="SAM" id="Phobius"/>
    </source>
</evidence>